<dbReference type="InterPro" id="IPR036388">
    <property type="entry name" value="WH-like_DNA-bd_sf"/>
</dbReference>
<dbReference type="Gene3D" id="1.10.10.10">
    <property type="entry name" value="Winged helix-like DNA-binding domain superfamily/Winged helix DNA-binding domain"/>
    <property type="match status" value="1"/>
</dbReference>
<dbReference type="Pfam" id="PF12802">
    <property type="entry name" value="MarR_2"/>
    <property type="match status" value="1"/>
</dbReference>
<evidence type="ECO:0000259" key="1">
    <source>
        <dbReference type="Pfam" id="PF12802"/>
    </source>
</evidence>
<feature type="domain" description="HTH marR-type" evidence="1">
    <location>
        <begin position="9"/>
        <end position="61"/>
    </location>
</feature>
<comment type="caution">
    <text evidence="2">The sequence shown here is derived from an EMBL/GenBank/DDBJ whole genome shotgun (WGS) entry which is preliminary data.</text>
</comment>
<accession>A0A7C2BKY9</accession>
<name>A0A7C2BKY9_9CREN</name>
<reference evidence="2" key="1">
    <citation type="journal article" date="2020" name="mSystems">
        <title>Genome- and Community-Level Interaction Insights into Carbon Utilization and Element Cycling Functions of Hydrothermarchaeota in Hydrothermal Sediment.</title>
        <authorList>
            <person name="Zhou Z."/>
            <person name="Liu Y."/>
            <person name="Xu W."/>
            <person name="Pan J."/>
            <person name="Luo Z.H."/>
            <person name="Li M."/>
        </authorList>
    </citation>
    <scope>NUCLEOTIDE SEQUENCE [LARGE SCALE GENOMIC DNA]</scope>
    <source>
        <strain evidence="2">SpSt-23</strain>
    </source>
</reference>
<dbReference type="AlphaFoldDB" id="A0A7C2BKY9"/>
<sequence length="147" mass="17178">MTSQLDYKLNDDDVRILKYLSRNTNKAVYQSELWKELKLDSRAVSRSLQKLESMGFVRRKEAVIKGRKTFLIEPEDQKIQEVLTALRTQGPGAEFERVLDVVCVSCPFIYRCYQGGYYDPTSCSWLSEYVKKHVELDPKKLETKTQK</sequence>
<dbReference type="InterPro" id="IPR036390">
    <property type="entry name" value="WH_DNA-bd_sf"/>
</dbReference>
<dbReference type="InterPro" id="IPR000835">
    <property type="entry name" value="HTH_MarR-typ"/>
</dbReference>
<organism evidence="2">
    <name type="scientific">Thermosphaera aggregans</name>
    <dbReference type="NCBI Taxonomy" id="54254"/>
    <lineage>
        <taxon>Archaea</taxon>
        <taxon>Thermoproteota</taxon>
        <taxon>Thermoprotei</taxon>
        <taxon>Desulfurococcales</taxon>
        <taxon>Desulfurococcaceae</taxon>
        <taxon>Thermosphaera</taxon>
    </lineage>
</organism>
<dbReference type="SUPFAM" id="SSF46785">
    <property type="entry name" value="Winged helix' DNA-binding domain"/>
    <property type="match status" value="1"/>
</dbReference>
<gene>
    <name evidence="2" type="ORF">ENP55_04885</name>
</gene>
<protein>
    <submittedName>
        <fullName evidence="2">MarR family transcriptional regulator</fullName>
    </submittedName>
</protein>
<proteinExistence type="predicted"/>
<dbReference type="GO" id="GO:0003700">
    <property type="term" value="F:DNA-binding transcription factor activity"/>
    <property type="evidence" value="ECO:0007669"/>
    <property type="project" value="InterPro"/>
</dbReference>
<dbReference type="EMBL" id="DSJT01000023">
    <property type="protein sequence ID" value="HEF87614.1"/>
    <property type="molecule type" value="Genomic_DNA"/>
</dbReference>
<evidence type="ECO:0000313" key="2">
    <source>
        <dbReference type="EMBL" id="HEF87614.1"/>
    </source>
</evidence>